<keyword evidence="5" id="KW-1185">Reference proteome</keyword>
<dbReference type="Gene3D" id="1.25.40.10">
    <property type="entry name" value="Tetratricopeptide repeat domain"/>
    <property type="match status" value="1"/>
</dbReference>
<protein>
    <recommendedName>
        <fullName evidence="3">Signal transduction histidine kinase internal region domain-containing protein</fullName>
    </recommendedName>
</protein>
<feature type="domain" description="Signal transduction histidine kinase internal region" evidence="3">
    <location>
        <begin position="409"/>
        <end position="488"/>
    </location>
</feature>
<dbReference type="InterPro" id="IPR050640">
    <property type="entry name" value="Bact_2-comp_sensor_kinase"/>
</dbReference>
<dbReference type="GO" id="GO:0000155">
    <property type="term" value="F:phosphorelay sensor kinase activity"/>
    <property type="evidence" value="ECO:0007669"/>
    <property type="project" value="InterPro"/>
</dbReference>
<keyword evidence="1" id="KW-0175">Coiled coil</keyword>
<dbReference type="PANTHER" id="PTHR34220:SF7">
    <property type="entry name" value="SENSOR HISTIDINE KINASE YPDA"/>
    <property type="match status" value="1"/>
</dbReference>
<dbReference type="InterPro" id="IPR011990">
    <property type="entry name" value="TPR-like_helical_dom_sf"/>
</dbReference>
<evidence type="ECO:0000259" key="3">
    <source>
        <dbReference type="Pfam" id="PF06580"/>
    </source>
</evidence>
<dbReference type="GO" id="GO:0016020">
    <property type="term" value="C:membrane"/>
    <property type="evidence" value="ECO:0007669"/>
    <property type="project" value="InterPro"/>
</dbReference>
<evidence type="ECO:0000313" key="4">
    <source>
        <dbReference type="EMBL" id="GGD82279.1"/>
    </source>
</evidence>
<comment type="caution">
    <text evidence="4">The sequence shown here is derived from an EMBL/GenBank/DDBJ whole genome shotgun (WGS) entry which is preliminary data.</text>
</comment>
<feature type="coiled-coil region" evidence="1">
    <location>
        <begin position="343"/>
        <end position="370"/>
    </location>
</feature>
<evidence type="ECO:0000256" key="1">
    <source>
        <dbReference type="SAM" id="Coils"/>
    </source>
</evidence>
<organism evidence="4 5">
    <name type="scientific">Emticicia aquatilis</name>
    <dbReference type="NCBI Taxonomy" id="1537369"/>
    <lineage>
        <taxon>Bacteria</taxon>
        <taxon>Pseudomonadati</taxon>
        <taxon>Bacteroidota</taxon>
        <taxon>Cytophagia</taxon>
        <taxon>Cytophagales</taxon>
        <taxon>Leadbetterellaceae</taxon>
        <taxon>Emticicia</taxon>
    </lineage>
</organism>
<dbReference type="AlphaFoldDB" id="A0A917DZN9"/>
<sequence>MVFVYFIFLGNTALQAQQNCNCNEASQQLFDVLNTNNDSTAVVKYITTLKMSKNKICQVNAMTFEVDFWATRRRLDKVLSLIETQEKIINALNCKNELSIHTYLNYLRYYKAKEDFENISLYAFKALENAETQANTDSELKAIKYLVYLFTRQNQDDKNWAYIKRGEKIILTSSDNYYTALNYNWLAFEYENKYTQTQRKTLLDSALIFATKAKLMGAKYQNYEQLTASYRVFESVAYHRNNLKKAVAYMDTALNYAKKIKIPTNLASMYLAKAWDLVDLKENTKAIATMDTSILYAEKFNHGTIASIGIYSEGVQIYEQAGNLPKAFASLKTYEHLKDSLFKVQRSEKINELEQKYNKAKNEKTIKELAQQRSIYLLVALAGILGVVIIAFYLRQQSLKHKKDILETEQRLNRARMNPHFFFNALTTLQKFALRENDGQALASNLSKFSNIMRETLESTYKEYVTVEQEIEFLNEYLEVQKIRFPKTFSYEVVANNDIEIDDVLIPSMIIQPFVENSIEHGFVGIDYAGKISVIFSAENQELLIKIEDNGKGLSTTIKEENEHISRASQIIKDRIYLLNIKLKTKAGFSIANAESGQGVVVKIHLPLLYKSESNI</sequence>
<dbReference type="PANTHER" id="PTHR34220">
    <property type="entry name" value="SENSOR HISTIDINE KINASE YPDA"/>
    <property type="match status" value="1"/>
</dbReference>
<keyword evidence="2" id="KW-1133">Transmembrane helix</keyword>
<dbReference type="Proteomes" id="UP000609064">
    <property type="component" value="Unassembled WGS sequence"/>
</dbReference>
<dbReference type="SUPFAM" id="SSF55874">
    <property type="entry name" value="ATPase domain of HSP90 chaperone/DNA topoisomerase II/histidine kinase"/>
    <property type="match status" value="1"/>
</dbReference>
<dbReference type="Pfam" id="PF06580">
    <property type="entry name" value="His_kinase"/>
    <property type="match status" value="1"/>
</dbReference>
<dbReference type="InterPro" id="IPR010559">
    <property type="entry name" value="Sig_transdc_His_kin_internal"/>
</dbReference>
<evidence type="ECO:0000256" key="2">
    <source>
        <dbReference type="SAM" id="Phobius"/>
    </source>
</evidence>
<dbReference type="InterPro" id="IPR036890">
    <property type="entry name" value="HATPase_C_sf"/>
</dbReference>
<keyword evidence="2" id="KW-0472">Membrane</keyword>
<reference evidence="4" key="1">
    <citation type="journal article" date="2014" name="Int. J. Syst. Evol. Microbiol.">
        <title>Complete genome sequence of Corynebacterium casei LMG S-19264T (=DSM 44701T), isolated from a smear-ripened cheese.</title>
        <authorList>
            <consortium name="US DOE Joint Genome Institute (JGI-PGF)"/>
            <person name="Walter F."/>
            <person name="Albersmeier A."/>
            <person name="Kalinowski J."/>
            <person name="Ruckert C."/>
        </authorList>
    </citation>
    <scope>NUCLEOTIDE SEQUENCE</scope>
    <source>
        <strain evidence="4">CGMCC 1.15958</strain>
    </source>
</reference>
<name>A0A917DZN9_9BACT</name>
<accession>A0A917DZN9</accession>
<gene>
    <name evidence="4" type="ORF">GCM10011514_52890</name>
</gene>
<dbReference type="Gene3D" id="3.30.565.10">
    <property type="entry name" value="Histidine kinase-like ATPase, C-terminal domain"/>
    <property type="match status" value="1"/>
</dbReference>
<dbReference type="EMBL" id="BMKK01000019">
    <property type="protein sequence ID" value="GGD82279.1"/>
    <property type="molecule type" value="Genomic_DNA"/>
</dbReference>
<feature type="transmembrane region" description="Helical" evidence="2">
    <location>
        <begin position="375"/>
        <end position="394"/>
    </location>
</feature>
<dbReference type="SUPFAM" id="SSF48452">
    <property type="entry name" value="TPR-like"/>
    <property type="match status" value="1"/>
</dbReference>
<reference evidence="4" key="2">
    <citation type="submission" date="2020-09" db="EMBL/GenBank/DDBJ databases">
        <authorList>
            <person name="Sun Q."/>
            <person name="Zhou Y."/>
        </authorList>
    </citation>
    <scope>NUCLEOTIDE SEQUENCE</scope>
    <source>
        <strain evidence="4">CGMCC 1.15958</strain>
    </source>
</reference>
<keyword evidence="2" id="KW-0812">Transmembrane</keyword>
<evidence type="ECO:0000313" key="5">
    <source>
        <dbReference type="Proteomes" id="UP000609064"/>
    </source>
</evidence>
<proteinExistence type="predicted"/>